<keyword evidence="3" id="KW-1185">Reference proteome</keyword>
<feature type="region of interest" description="Disordered" evidence="1">
    <location>
        <begin position="1"/>
        <end position="36"/>
    </location>
</feature>
<sequence length="475" mass="53432">MQTEVSLQAPKKRGRKPKPKPEVSEHTTLTSPKDTEDVKINDDKLVELVKVSADRIGLEGVQDTSKNKEVPPVTSEIPIEINKAFPVSESSVHAENVAAERFTNECKKYVENKKSPLREVAVSRQELLLSMNCGFRSFDDVLQEILGEVSKTGVVFSSKRQFLQSRANNCDSEEQEQDSTVFIFSNPVIGNLLEKIGPVSELNKELDAKDALLASVGLARPGVREALRRRREEKAKQLNRSVMGRLRPNPRPRRYSDMITQKKNLDVPHLPPEAYVPSSDLQLRSFRDSVVKAKLVQKKACELALVRTTSERHGRGRPRKSSLAVSHLNKVNEARSLHPSVSTRPRRRLDVRHHIEWKFCYGNNEKKSQNSNVQLRKRRHALMSPDHHPESPQANEEEEEYGEEELPREHCRGVEREKDPFLPAGLPAKIVSNVLKEQVLLSSPTALAAPPQIHLLLGLASGAAMSDHLGMDDPH</sequence>
<proteinExistence type="predicted"/>
<accession>A0A3P7LU33</accession>
<evidence type="ECO:0000313" key="2">
    <source>
        <dbReference type="EMBL" id="VDN13588.1"/>
    </source>
</evidence>
<dbReference type="EMBL" id="UYRU01056791">
    <property type="protein sequence ID" value="VDN13588.1"/>
    <property type="molecule type" value="Genomic_DNA"/>
</dbReference>
<dbReference type="OrthoDB" id="6288589at2759"/>
<feature type="region of interest" description="Disordered" evidence="1">
    <location>
        <begin position="382"/>
        <end position="408"/>
    </location>
</feature>
<dbReference type="AlphaFoldDB" id="A0A3P7LU33"/>
<organism evidence="2 3">
    <name type="scientific">Dibothriocephalus latus</name>
    <name type="common">Fish tapeworm</name>
    <name type="synonym">Diphyllobothrium latum</name>
    <dbReference type="NCBI Taxonomy" id="60516"/>
    <lineage>
        <taxon>Eukaryota</taxon>
        <taxon>Metazoa</taxon>
        <taxon>Spiralia</taxon>
        <taxon>Lophotrochozoa</taxon>
        <taxon>Platyhelminthes</taxon>
        <taxon>Cestoda</taxon>
        <taxon>Eucestoda</taxon>
        <taxon>Diphyllobothriidea</taxon>
        <taxon>Diphyllobothriidae</taxon>
        <taxon>Dibothriocephalus</taxon>
    </lineage>
</organism>
<feature type="compositionally biased region" description="Acidic residues" evidence="1">
    <location>
        <begin position="395"/>
        <end position="404"/>
    </location>
</feature>
<name>A0A3P7LU33_DIBLA</name>
<reference evidence="2 3" key="1">
    <citation type="submission" date="2018-11" db="EMBL/GenBank/DDBJ databases">
        <authorList>
            <consortium name="Pathogen Informatics"/>
        </authorList>
    </citation>
    <scope>NUCLEOTIDE SEQUENCE [LARGE SCALE GENOMIC DNA]</scope>
</reference>
<evidence type="ECO:0000256" key="1">
    <source>
        <dbReference type="SAM" id="MobiDB-lite"/>
    </source>
</evidence>
<protein>
    <submittedName>
        <fullName evidence="2">Uncharacterized protein</fullName>
    </submittedName>
</protein>
<dbReference type="Proteomes" id="UP000281553">
    <property type="component" value="Unassembled WGS sequence"/>
</dbReference>
<evidence type="ECO:0000313" key="3">
    <source>
        <dbReference type="Proteomes" id="UP000281553"/>
    </source>
</evidence>
<gene>
    <name evidence="2" type="ORF">DILT_LOCUS9419</name>
</gene>